<keyword evidence="1" id="KW-0812">Transmembrane</keyword>
<proteinExistence type="predicted"/>
<keyword evidence="1" id="KW-1133">Transmembrane helix</keyword>
<reference evidence="2" key="1">
    <citation type="submission" date="2022-05" db="EMBL/GenBank/DDBJ databases">
        <title>Sphingomonas sp. strain RMG20 Genome sequencing and assembly.</title>
        <authorList>
            <person name="Kim I."/>
        </authorList>
    </citation>
    <scope>NUCLEOTIDE SEQUENCE</scope>
    <source>
        <strain evidence="2">RMG20</strain>
    </source>
</reference>
<evidence type="ECO:0000313" key="3">
    <source>
        <dbReference type="Proteomes" id="UP001055580"/>
    </source>
</evidence>
<keyword evidence="3" id="KW-1185">Reference proteome</keyword>
<accession>A0ABY4TTN4</accession>
<evidence type="ECO:0000256" key="1">
    <source>
        <dbReference type="SAM" id="Phobius"/>
    </source>
</evidence>
<name>A0ABY4TTN4_9SPHN</name>
<dbReference type="Proteomes" id="UP001055580">
    <property type="component" value="Chromosome"/>
</dbReference>
<dbReference type="EMBL" id="CP098401">
    <property type="protein sequence ID" value="URW74554.1"/>
    <property type="molecule type" value="Genomic_DNA"/>
</dbReference>
<feature type="transmembrane region" description="Helical" evidence="1">
    <location>
        <begin position="30"/>
        <end position="47"/>
    </location>
</feature>
<evidence type="ECO:0000313" key="2">
    <source>
        <dbReference type="EMBL" id="URW74554.1"/>
    </source>
</evidence>
<dbReference type="RefSeq" id="WP_250748983.1">
    <property type="nucleotide sequence ID" value="NZ_CP098401.1"/>
</dbReference>
<keyword evidence="1" id="KW-0472">Membrane</keyword>
<sequence length="71" mass="7884">MDWKTVAVVAQLLFWSGLIAWFQDGIAIQLLIFGLVFAGGAICYGLSRKHFGAWVDKSNQQIFSPHKGSDK</sequence>
<protein>
    <submittedName>
        <fullName evidence="2">Uncharacterized protein</fullName>
    </submittedName>
</protein>
<gene>
    <name evidence="2" type="ORF">M9980_08175</name>
</gene>
<organism evidence="2 3">
    <name type="scientific">Sphingomonas donggukensis</name>
    <dbReference type="NCBI Taxonomy" id="2949093"/>
    <lineage>
        <taxon>Bacteria</taxon>
        <taxon>Pseudomonadati</taxon>
        <taxon>Pseudomonadota</taxon>
        <taxon>Alphaproteobacteria</taxon>
        <taxon>Sphingomonadales</taxon>
        <taxon>Sphingomonadaceae</taxon>
        <taxon>Sphingomonas</taxon>
    </lineage>
</organism>